<evidence type="ECO:0000313" key="3">
    <source>
        <dbReference type="WBParaSite" id="mrna-Wban_00412"/>
    </source>
</evidence>
<dbReference type="Proteomes" id="UP000093561">
    <property type="component" value="Unassembled WGS sequence"/>
</dbReference>
<organism evidence="2 3">
    <name type="scientific">Wuchereria bancrofti</name>
    <dbReference type="NCBI Taxonomy" id="6293"/>
    <lineage>
        <taxon>Eukaryota</taxon>
        <taxon>Metazoa</taxon>
        <taxon>Ecdysozoa</taxon>
        <taxon>Nematoda</taxon>
        <taxon>Chromadorea</taxon>
        <taxon>Rhabditida</taxon>
        <taxon>Spirurina</taxon>
        <taxon>Spiruromorpha</taxon>
        <taxon>Filarioidea</taxon>
        <taxon>Onchocercidae</taxon>
        <taxon>Wuchereria</taxon>
    </lineage>
</organism>
<sequence>MFNGRHYFVHTRNLHVQRREHCGVGVVCGCAVLAIFLEAGHKDVFLSTSERKDKNGGNRLLWF</sequence>
<keyword evidence="1" id="KW-1133">Transmembrane helix</keyword>
<protein>
    <submittedName>
        <fullName evidence="3">Uncharacterized protein</fullName>
    </submittedName>
</protein>
<keyword evidence="1" id="KW-0472">Membrane</keyword>
<evidence type="ECO:0000313" key="2">
    <source>
        <dbReference type="Proteomes" id="UP000093561"/>
    </source>
</evidence>
<name>A0AAF5PGN9_WUCBA</name>
<accession>A0AAF5PGN9</accession>
<reference evidence="2" key="2">
    <citation type="journal article" date="2016" name="Mol. Ecol.">
        <title>Population genomics of the filarial nematode parasite Wuchereria bancrofti from mosquitoes.</title>
        <authorList>
            <person name="Small S.T."/>
            <person name="Reimer L.J."/>
            <person name="Tisch D.J."/>
            <person name="King C.L."/>
            <person name="Christensen B.M."/>
            <person name="Siba P.M."/>
            <person name="Kazura J.W."/>
            <person name="Serre D."/>
            <person name="Zimmerman P.A."/>
        </authorList>
    </citation>
    <scope>NUCLEOTIDE SEQUENCE</scope>
    <source>
        <strain evidence="2">pt0022</strain>
    </source>
</reference>
<proteinExistence type="predicted"/>
<reference evidence="2" key="1">
    <citation type="submission" date="2015-03" db="EMBL/GenBank/DDBJ databases">
        <title>Wuchereria bancrofti Genome Sequencing Papua New Guinea Strain.</title>
        <authorList>
            <person name="Small S.T."/>
            <person name="Serre D."/>
            <person name="Zimmerman P.A."/>
        </authorList>
    </citation>
    <scope>NUCLEOTIDE SEQUENCE [LARGE SCALE GENOMIC DNA]</scope>
    <source>
        <strain evidence="2">pt0022</strain>
    </source>
</reference>
<dbReference type="AlphaFoldDB" id="A0AAF5PGN9"/>
<dbReference type="WBParaSite" id="mrna-Wban_00412">
    <property type="protein sequence ID" value="mrna-Wban_00412"/>
    <property type="gene ID" value="Wban_00412"/>
</dbReference>
<feature type="transmembrane region" description="Helical" evidence="1">
    <location>
        <begin position="21"/>
        <end position="39"/>
    </location>
</feature>
<reference evidence="3" key="3">
    <citation type="submission" date="2024-02" db="UniProtKB">
        <authorList>
            <consortium name="WormBaseParasite"/>
        </authorList>
    </citation>
    <scope>IDENTIFICATION</scope>
    <source>
        <strain evidence="3">pt0022</strain>
    </source>
</reference>
<evidence type="ECO:0000256" key="1">
    <source>
        <dbReference type="SAM" id="Phobius"/>
    </source>
</evidence>
<keyword evidence="1" id="KW-0812">Transmembrane</keyword>